<dbReference type="PANTHER" id="PTHR12857:SF0">
    <property type="entry name" value="CXXC MOTIF CONTAINING ZINC BINDING PROTEIN"/>
    <property type="match status" value="1"/>
</dbReference>
<feature type="non-terminal residue" evidence="4">
    <location>
        <position position="1"/>
    </location>
</feature>
<comment type="similarity">
    <text evidence="1">Belongs to the UPF0587 family.</text>
</comment>
<evidence type="ECO:0000256" key="2">
    <source>
        <dbReference type="ARBA" id="ARBA00022723"/>
    </source>
</evidence>
<evidence type="ECO:0008006" key="6">
    <source>
        <dbReference type="Google" id="ProtNLM"/>
    </source>
</evidence>
<dbReference type="GO" id="GO:0008270">
    <property type="term" value="F:zinc ion binding"/>
    <property type="evidence" value="ECO:0007669"/>
    <property type="project" value="TreeGrafter"/>
</dbReference>
<dbReference type="PANTHER" id="PTHR12857">
    <property type="entry name" value="CXXC MOTIF CONTAINING ZINC BINDING PROTEIN"/>
    <property type="match status" value="1"/>
</dbReference>
<reference evidence="4" key="1">
    <citation type="submission" date="2020-11" db="EMBL/GenBank/DDBJ databases">
        <authorList>
            <person name="Tran Van P."/>
        </authorList>
    </citation>
    <scope>NUCLEOTIDE SEQUENCE</scope>
</reference>
<dbReference type="SUPFAM" id="SSF141678">
    <property type="entry name" value="MAL13P1.257-like"/>
    <property type="match status" value="1"/>
</dbReference>
<evidence type="ECO:0000313" key="5">
    <source>
        <dbReference type="Proteomes" id="UP000728032"/>
    </source>
</evidence>
<evidence type="ECO:0000256" key="3">
    <source>
        <dbReference type="ARBA" id="ARBA00022833"/>
    </source>
</evidence>
<sequence length="121" mass="13720">MKTCLQMKASLENVTNLVPTGDDFRWYLKFKCNNCGEESDKWIYLSLEEKFPMKGSKGEAHLVSKCKMCSRDCSVGNGQRVITHIIPEMITQYTSDDSNSFKTICGFDCRGVSVIDFSPRV</sequence>
<dbReference type="InterPro" id="IPR008584">
    <property type="entry name" value="CXXC_Zn-binding_euk"/>
</dbReference>
<dbReference type="OrthoDB" id="10248838at2759"/>
<dbReference type="Proteomes" id="UP000728032">
    <property type="component" value="Unassembled WGS sequence"/>
</dbReference>
<dbReference type="AlphaFoldDB" id="A0A7R9MJ68"/>
<protein>
    <recommendedName>
        <fullName evidence="6">CXXC motif containing zinc binding protein</fullName>
    </recommendedName>
</protein>
<gene>
    <name evidence="4" type="ORF">ONB1V03_LOCUS17789</name>
</gene>
<keyword evidence="5" id="KW-1185">Reference proteome</keyword>
<dbReference type="EMBL" id="CAJPVJ010022866">
    <property type="protein sequence ID" value="CAG2178364.1"/>
    <property type="molecule type" value="Genomic_DNA"/>
</dbReference>
<organism evidence="4">
    <name type="scientific">Oppiella nova</name>
    <dbReference type="NCBI Taxonomy" id="334625"/>
    <lineage>
        <taxon>Eukaryota</taxon>
        <taxon>Metazoa</taxon>
        <taxon>Ecdysozoa</taxon>
        <taxon>Arthropoda</taxon>
        <taxon>Chelicerata</taxon>
        <taxon>Arachnida</taxon>
        <taxon>Acari</taxon>
        <taxon>Acariformes</taxon>
        <taxon>Sarcoptiformes</taxon>
        <taxon>Oribatida</taxon>
        <taxon>Brachypylina</taxon>
        <taxon>Oppioidea</taxon>
        <taxon>Oppiidae</taxon>
        <taxon>Oppiella</taxon>
    </lineage>
</organism>
<keyword evidence="2" id="KW-0479">Metal-binding</keyword>
<evidence type="ECO:0000256" key="1">
    <source>
        <dbReference type="ARBA" id="ARBA00007818"/>
    </source>
</evidence>
<keyword evidence="3" id="KW-0862">Zinc</keyword>
<accession>A0A7R9MJ68</accession>
<name>A0A7R9MJ68_9ACAR</name>
<evidence type="ECO:0000313" key="4">
    <source>
        <dbReference type="EMBL" id="CAD7661228.1"/>
    </source>
</evidence>
<dbReference type="Pfam" id="PF05907">
    <property type="entry name" value="CXXC_Zn-b_euk"/>
    <property type="match status" value="1"/>
</dbReference>
<proteinExistence type="inferred from homology"/>
<dbReference type="EMBL" id="OC937691">
    <property type="protein sequence ID" value="CAD7661228.1"/>
    <property type="molecule type" value="Genomic_DNA"/>
</dbReference>